<organism evidence="1 2">
    <name type="scientific">Elysia crispata</name>
    <name type="common">lettuce slug</name>
    <dbReference type="NCBI Taxonomy" id="231223"/>
    <lineage>
        <taxon>Eukaryota</taxon>
        <taxon>Metazoa</taxon>
        <taxon>Spiralia</taxon>
        <taxon>Lophotrochozoa</taxon>
        <taxon>Mollusca</taxon>
        <taxon>Gastropoda</taxon>
        <taxon>Heterobranchia</taxon>
        <taxon>Euthyneura</taxon>
        <taxon>Panpulmonata</taxon>
        <taxon>Sacoglossa</taxon>
        <taxon>Placobranchoidea</taxon>
        <taxon>Plakobranchidae</taxon>
        <taxon>Elysia</taxon>
    </lineage>
</organism>
<protein>
    <submittedName>
        <fullName evidence="1">Uncharacterized protein</fullName>
    </submittedName>
</protein>
<dbReference type="PANTHER" id="PTHR10773">
    <property type="entry name" value="DNA-DIRECTED RNA POLYMERASES I, II, AND III SUBUNIT RPABC2"/>
    <property type="match status" value="1"/>
</dbReference>
<evidence type="ECO:0000313" key="1">
    <source>
        <dbReference type="EMBL" id="KAK3773970.1"/>
    </source>
</evidence>
<evidence type="ECO:0000313" key="2">
    <source>
        <dbReference type="Proteomes" id="UP001283361"/>
    </source>
</evidence>
<name>A0AAE1DL99_9GAST</name>
<dbReference type="EMBL" id="JAWDGP010003471">
    <property type="protein sequence ID" value="KAK3773970.1"/>
    <property type="molecule type" value="Genomic_DNA"/>
</dbReference>
<dbReference type="AlphaFoldDB" id="A0AAE1DL99"/>
<proteinExistence type="predicted"/>
<gene>
    <name evidence="1" type="ORF">RRG08_056742</name>
</gene>
<dbReference type="PANTHER" id="PTHR10773:SF19">
    <property type="match status" value="1"/>
</dbReference>
<dbReference type="Proteomes" id="UP001283361">
    <property type="component" value="Unassembled WGS sequence"/>
</dbReference>
<sequence>MLKYFLSTQDHVTTITQNFLQSGHTEMEVDSMHAAIEHEKKHTDVFCVTDWLGVFKRARRNVKSPYKTFKLKHTDFLDFQNTASSFLKNREVDEAGNLVNWLKVKSFKHLKQKPDALYYNFYKYDFDQPYLKIVVSAPRRRKYQNSVPLPAYKSPLPIGQAKKNDPLKLCRSNAIPEEFHH</sequence>
<keyword evidence="2" id="KW-1185">Reference proteome</keyword>
<comment type="caution">
    <text evidence="1">The sequence shown here is derived from an EMBL/GenBank/DDBJ whole genome shotgun (WGS) entry which is preliminary data.</text>
</comment>
<accession>A0AAE1DL99</accession>
<reference evidence="1" key="1">
    <citation type="journal article" date="2023" name="G3 (Bethesda)">
        <title>A reference genome for the long-term kleptoplast-retaining sea slug Elysia crispata morphotype clarki.</title>
        <authorList>
            <person name="Eastman K.E."/>
            <person name="Pendleton A.L."/>
            <person name="Shaikh M.A."/>
            <person name="Suttiyut T."/>
            <person name="Ogas R."/>
            <person name="Tomko P."/>
            <person name="Gavelis G."/>
            <person name="Widhalm J.R."/>
            <person name="Wisecaver J.H."/>
        </authorList>
    </citation>
    <scope>NUCLEOTIDE SEQUENCE</scope>
    <source>
        <strain evidence="1">ECLA1</strain>
    </source>
</reference>